<feature type="domain" description="Phospholipid/glycerol acyltransferase" evidence="2">
    <location>
        <begin position="115"/>
        <end position="238"/>
    </location>
</feature>
<dbReference type="AlphaFoldDB" id="A0A336KDI0"/>
<keyword evidence="1" id="KW-1133">Transmembrane helix</keyword>
<reference evidence="3" key="1">
    <citation type="submission" date="2018-04" db="EMBL/GenBank/DDBJ databases">
        <authorList>
            <person name="Go L.Y."/>
            <person name="Mitchell J.A."/>
        </authorList>
    </citation>
    <scope>NUCLEOTIDE SEQUENCE</scope>
    <source>
        <tissue evidence="3">Whole organism</tissue>
    </source>
</reference>
<dbReference type="Pfam" id="PF01553">
    <property type="entry name" value="Acyltransferase"/>
    <property type="match status" value="1"/>
</dbReference>
<proteinExistence type="predicted"/>
<keyword evidence="1" id="KW-0812">Transmembrane</keyword>
<dbReference type="GO" id="GO:0016746">
    <property type="term" value="F:acyltransferase activity"/>
    <property type="evidence" value="ECO:0007669"/>
    <property type="project" value="InterPro"/>
</dbReference>
<dbReference type="PANTHER" id="PTHR22753:SF14">
    <property type="entry name" value="MONOACYLGLYCEROL_DIACYLGLYCEROL O-ACYLTRANSFERASE"/>
    <property type="match status" value="1"/>
</dbReference>
<dbReference type="EMBL" id="UFQT01000243">
    <property type="protein sequence ID" value="SSX22289.1"/>
    <property type="molecule type" value="Genomic_DNA"/>
</dbReference>
<dbReference type="PANTHER" id="PTHR22753">
    <property type="entry name" value="TRANSMEMBRANE PROTEIN 68"/>
    <property type="match status" value="1"/>
</dbReference>
<name>A0A336KDI0_CULSO</name>
<evidence type="ECO:0000313" key="3">
    <source>
        <dbReference type="EMBL" id="SSX01912.1"/>
    </source>
</evidence>
<dbReference type="SUPFAM" id="SSF69593">
    <property type="entry name" value="Glycerol-3-phosphate (1)-acyltransferase"/>
    <property type="match status" value="1"/>
</dbReference>
<dbReference type="VEuPathDB" id="VectorBase:CSON006479"/>
<dbReference type="GO" id="GO:0016020">
    <property type="term" value="C:membrane"/>
    <property type="evidence" value="ECO:0007669"/>
    <property type="project" value="TreeGrafter"/>
</dbReference>
<dbReference type="CDD" id="cd07987">
    <property type="entry name" value="LPLAT_MGAT-like"/>
    <property type="match status" value="1"/>
</dbReference>
<evidence type="ECO:0000313" key="4">
    <source>
        <dbReference type="EMBL" id="SSX22289.1"/>
    </source>
</evidence>
<organism evidence="3">
    <name type="scientific">Culicoides sonorensis</name>
    <name type="common">Biting midge</name>
    <dbReference type="NCBI Taxonomy" id="179676"/>
    <lineage>
        <taxon>Eukaryota</taxon>
        <taxon>Metazoa</taxon>
        <taxon>Ecdysozoa</taxon>
        <taxon>Arthropoda</taxon>
        <taxon>Hexapoda</taxon>
        <taxon>Insecta</taxon>
        <taxon>Pterygota</taxon>
        <taxon>Neoptera</taxon>
        <taxon>Endopterygota</taxon>
        <taxon>Diptera</taxon>
        <taxon>Nematocera</taxon>
        <taxon>Chironomoidea</taxon>
        <taxon>Ceratopogonidae</taxon>
        <taxon>Ceratopogoninae</taxon>
        <taxon>Culicoides</taxon>
        <taxon>Monoculicoides</taxon>
    </lineage>
</organism>
<feature type="transmembrane region" description="Helical" evidence="1">
    <location>
        <begin position="50"/>
        <end position="74"/>
    </location>
</feature>
<sequence>MYSPIHGDKFEIYEKMENPEIELNNTFVRFIGNYIDLDYSIWLYRVLTPFFIAFLLPCIFLFLIYFTILCLYIYRTYSQVIYRACNSNEFNFWDIARTFIALIWDGHSWLWHGYEVVGLENLPENGPALIIYYHGAIPIDMYYFVARVYLKRNRLIYTVGDRFLFKMPGWAIIAEAFKVSPGTVQSCSKVLKDGNYLAISPGGVYEAQFGDNYYELLWGRRVGFAKVAIDAKVPIIPLFTENIREGFRAVGFATSVFLKIYKFLKFPIRPIYGGFPVKFRTYVGKPIEFDENITPEELQTKTRIAIEQLIAQYQRIPGSIVHAMLDRFRKPHGKDK</sequence>
<feature type="transmembrane region" description="Helical" evidence="1">
    <location>
        <begin position="126"/>
        <end position="145"/>
    </location>
</feature>
<evidence type="ECO:0000259" key="2">
    <source>
        <dbReference type="Pfam" id="PF01553"/>
    </source>
</evidence>
<feature type="transmembrane region" description="Helical" evidence="1">
    <location>
        <begin position="95"/>
        <end position="114"/>
    </location>
</feature>
<dbReference type="InterPro" id="IPR002123">
    <property type="entry name" value="Plipid/glycerol_acylTrfase"/>
</dbReference>
<gene>
    <name evidence="3" type="primary">CSON006479</name>
</gene>
<accession>A0A336KDI0</accession>
<reference evidence="4" key="2">
    <citation type="submission" date="2018-07" db="EMBL/GenBank/DDBJ databases">
        <authorList>
            <person name="Quirk P.G."/>
            <person name="Krulwich T.A."/>
        </authorList>
    </citation>
    <scope>NUCLEOTIDE SEQUENCE</scope>
</reference>
<evidence type="ECO:0000256" key="1">
    <source>
        <dbReference type="SAM" id="Phobius"/>
    </source>
</evidence>
<dbReference type="EMBL" id="UFQS01000243">
    <property type="protein sequence ID" value="SSX01912.1"/>
    <property type="molecule type" value="Genomic_DNA"/>
</dbReference>
<keyword evidence="1" id="KW-0472">Membrane</keyword>
<protein>
    <submittedName>
        <fullName evidence="3">CSON006479 protein</fullName>
    </submittedName>
</protein>
<dbReference type="OMA" id="SYWNGAR"/>